<dbReference type="PANTHER" id="PTHR30005">
    <property type="entry name" value="EXOPOLYPHOSPHATASE"/>
    <property type="match status" value="1"/>
</dbReference>
<dbReference type="Proteomes" id="UP000070675">
    <property type="component" value="Unassembled WGS sequence"/>
</dbReference>
<dbReference type="AlphaFoldDB" id="A0A133XWF2"/>
<evidence type="ECO:0000313" key="4">
    <source>
        <dbReference type="Proteomes" id="UP000070675"/>
    </source>
</evidence>
<dbReference type="SUPFAM" id="SSF53067">
    <property type="entry name" value="Actin-like ATPase domain"/>
    <property type="match status" value="2"/>
</dbReference>
<dbReference type="OrthoDB" id="9793035at2"/>
<dbReference type="InterPro" id="IPR043129">
    <property type="entry name" value="ATPase_NBD"/>
</dbReference>
<evidence type="ECO:0000256" key="1">
    <source>
        <dbReference type="ARBA" id="ARBA00007125"/>
    </source>
</evidence>
<dbReference type="RefSeq" id="WP_066304751.1">
    <property type="nucleotide sequence ID" value="NZ_KQ959486.1"/>
</dbReference>
<dbReference type="InterPro" id="IPR050273">
    <property type="entry name" value="GppA/Ppx_hydrolase"/>
</dbReference>
<dbReference type="PANTHER" id="PTHR30005:SF0">
    <property type="entry name" value="RETROGRADE REGULATION PROTEIN 2"/>
    <property type="match status" value="1"/>
</dbReference>
<sequence>MYNIACIDIGTVTARLALAQFDDEKLCTFEKVSSVICNLGEGLSTIVPEFWDPSFEDSCEQDEGEGQQDESVELQNEWNLGVLGELVEGYQNEEHQNLLSGKAMQRTIAAVKNFVQQARDWAQNQPQSQTQNQPQPQPELRFVCTLTSAARDAQNADELLDALRELGLDPQILSGELEAYLTFSAVSRDFIDKPLLVCDCGGGSTELIYGTQHADHTITIHKLCSMQLGARRLTDTFLLGQDSLSVDEIQEAYDYCCDVVYKRASWLYDDTLPERVPPSYLRVASKPDNLHFVAVGGTATSLVAMENKLVPYDASRVHLAKLDNFHVRAWLEELGDKTEEQREKIVGLQPQRAPVIFGGTMILDAILSIAEINVMQVSEHDLLQGVACAVHQACRENQSFVEWLEQKAQLL</sequence>
<evidence type="ECO:0000259" key="2">
    <source>
        <dbReference type="Pfam" id="PF02541"/>
    </source>
</evidence>
<dbReference type="Pfam" id="PF02541">
    <property type="entry name" value="Ppx-GppA"/>
    <property type="match status" value="1"/>
</dbReference>
<dbReference type="EMBL" id="LSCR01000005">
    <property type="protein sequence ID" value="KXB35267.1"/>
    <property type="molecule type" value="Genomic_DNA"/>
</dbReference>
<protein>
    <submittedName>
        <fullName evidence="3">Ppx/GppA phosphatase family protein</fullName>
    </submittedName>
</protein>
<comment type="caution">
    <text evidence="3">The sequence shown here is derived from an EMBL/GenBank/DDBJ whole genome shotgun (WGS) entry which is preliminary data.</text>
</comment>
<name>A0A133XWF2_9ACTN</name>
<accession>A0A133XWF2</accession>
<dbReference type="Gene3D" id="3.30.420.40">
    <property type="match status" value="1"/>
</dbReference>
<dbReference type="Gene3D" id="3.30.420.150">
    <property type="entry name" value="Exopolyphosphatase. Domain 2"/>
    <property type="match status" value="1"/>
</dbReference>
<reference evidence="4" key="1">
    <citation type="submission" date="2016-01" db="EMBL/GenBank/DDBJ databases">
        <authorList>
            <person name="Mitreva M."/>
            <person name="Pepin K.H."/>
            <person name="Mihindukulasuriya K.A."/>
            <person name="Fulton R."/>
            <person name="Fronick C."/>
            <person name="O'Laughlin M."/>
            <person name="Miner T."/>
            <person name="Herter B."/>
            <person name="Rosa B.A."/>
            <person name="Cordes M."/>
            <person name="Tomlinson C."/>
            <person name="Wollam A."/>
            <person name="Palsikar V.B."/>
            <person name="Mardis E.R."/>
            <person name="Wilson R.K."/>
        </authorList>
    </citation>
    <scope>NUCLEOTIDE SEQUENCE [LARGE SCALE GENOMIC DNA]</scope>
    <source>
        <strain evidence="4">DNF00019</strain>
    </source>
</reference>
<evidence type="ECO:0000313" key="3">
    <source>
        <dbReference type="EMBL" id="KXB35267.1"/>
    </source>
</evidence>
<comment type="similarity">
    <text evidence="1">Belongs to the GppA/Ppx family.</text>
</comment>
<dbReference type="PATRIC" id="fig|1393034.3.peg.338"/>
<organism evidence="3 4">
    <name type="scientific">Atopobium deltae</name>
    <dbReference type="NCBI Taxonomy" id="1393034"/>
    <lineage>
        <taxon>Bacteria</taxon>
        <taxon>Bacillati</taxon>
        <taxon>Actinomycetota</taxon>
        <taxon>Coriobacteriia</taxon>
        <taxon>Coriobacteriales</taxon>
        <taxon>Atopobiaceae</taxon>
        <taxon>Atopobium</taxon>
    </lineage>
</organism>
<dbReference type="InterPro" id="IPR003695">
    <property type="entry name" value="Ppx_GppA_N"/>
</dbReference>
<proteinExistence type="inferred from homology"/>
<keyword evidence="4" id="KW-1185">Reference proteome</keyword>
<feature type="domain" description="Ppx/GppA phosphatase N-terminal" evidence="2">
    <location>
        <begin position="94"/>
        <end position="386"/>
    </location>
</feature>
<dbReference type="CDD" id="cd24054">
    <property type="entry name" value="ASKHA_NBD_AaPPX-GppA_MtPPX2-like"/>
    <property type="match status" value="1"/>
</dbReference>
<dbReference type="STRING" id="1393034.HMPREF3192_00346"/>
<dbReference type="GO" id="GO:0016462">
    <property type="term" value="F:pyrophosphatase activity"/>
    <property type="evidence" value="ECO:0007669"/>
    <property type="project" value="TreeGrafter"/>
</dbReference>
<gene>
    <name evidence="3" type="ORF">HMPREF3192_00346</name>
</gene>